<proteinExistence type="predicted"/>
<protein>
    <submittedName>
        <fullName evidence="2">Uncharacterized protein</fullName>
    </submittedName>
</protein>
<evidence type="ECO:0000256" key="1">
    <source>
        <dbReference type="SAM" id="SignalP"/>
    </source>
</evidence>
<evidence type="ECO:0000313" key="2">
    <source>
        <dbReference type="EMBL" id="CAG5157012.1"/>
    </source>
</evidence>
<dbReference type="EMBL" id="CAJRGZ010000017">
    <property type="protein sequence ID" value="CAG5157012.1"/>
    <property type="molecule type" value="Genomic_DNA"/>
</dbReference>
<gene>
    <name evidence="2" type="ORF">ALTATR162_LOCUS4805</name>
</gene>
<keyword evidence="3" id="KW-1185">Reference proteome</keyword>
<dbReference type="Proteomes" id="UP000676310">
    <property type="component" value="Unassembled WGS sequence"/>
</dbReference>
<dbReference type="GeneID" id="67016513"/>
<dbReference type="OrthoDB" id="3643156at2759"/>
<dbReference type="RefSeq" id="XP_043168355.1">
    <property type="nucleotide sequence ID" value="XM_043312420.1"/>
</dbReference>
<feature type="chain" id="PRO_5035185345" evidence="1">
    <location>
        <begin position="17"/>
        <end position="322"/>
    </location>
</feature>
<sequence length="322" mass="35348">MKLSGLLLFFVPLASARAVRYHHQIPIAEGATKDLTSAKELDLDTTPSIGVHFTTSQAVAAARYANGTTIDIVKIPGDAGYIDLMSRWMFRYSDYEILRNRNDSVVLATFLSKVHATIGAQLDSSITQITPTVVFPLRRAQKTLFQSALLLAGFASSKESSTIYPEAYATHAALEHTSCARQTLPEQHQHVLVIAFDDSSFSASMHQTSCDAQSPQPHMINYVTRSDLGWWNLPVYDAPRAKFWSKLQEAVIHAVSGLGKPPGRIVLSGSHGGDKEFKETVEDALWTELEVDVGTLLGSHQEADNEWLAARGAAELGWRSSH</sequence>
<reference evidence="2" key="1">
    <citation type="submission" date="2021-05" db="EMBL/GenBank/DDBJ databases">
        <authorList>
            <person name="Stam R."/>
        </authorList>
    </citation>
    <scope>NUCLEOTIDE SEQUENCE</scope>
    <source>
        <strain evidence="2">CS162</strain>
    </source>
</reference>
<accession>A0A8J2MZF1</accession>
<name>A0A8J2MZF1_9PLEO</name>
<keyword evidence="1" id="KW-0732">Signal</keyword>
<dbReference type="AlphaFoldDB" id="A0A8J2MZF1"/>
<comment type="caution">
    <text evidence="2">The sequence shown here is derived from an EMBL/GenBank/DDBJ whole genome shotgun (WGS) entry which is preliminary data.</text>
</comment>
<feature type="signal peptide" evidence="1">
    <location>
        <begin position="1"/>
        <end position="16"/>
    </location>
</feature>
<organism evidence="2 3">
    <name type="scientific">Alternaria atra</name>
    <dbReference type="NCBI Taxonomy" id="119953"/>
    <lineage>
        <taxon>Eukaryota</taxon>
        <taxon>Fungi</taxon>
        <taxon>Dikarya</taxon>
        <taxon>Ascomycota</taxon>
        <taxon>Pezizomycotina</taxon>
        <taxon>Dothideomycetes</taxon>
        <taxon>Pleosporomycetidae</taxon>
        <taxon>Pleosporales</taxon>
        <taxon>Pleosporineae</taxon>
        <taxon>Pleosporaceae</taxon>
        <taxon>Alternaria</taxon>
        <taxon>Alternaria sect. Ulocladioides</taxon>
    </lineage>
</organism>
<evidence type="ECO:0000313" key="3">
    <source>
        <dbReference type="Proteomes" id="UP000676310"/>
    </source>
</evidence>